<evidence type="ECO:0000256" key="1">
    <source>
        <dbReference type="SAM" id="Phobius"/>
    </source>
</evidence>
<feature type="transmembrane region" description="Helical" evidence="1">
    <location>
        <begin position="31"/>
        <end position="48"/>
    </location>
</feature>
<proteinExistence type="predicted"/>
<keyword evidence="1" id="KW-1133">Transmembrane helix</keyword>
<organism evidence="2 3">
    <name type="scientific">Streptomyces coacervatus</name>
    <dbReference type="NCBI Taxonomy" id="647381"/>
    <lineage>
        <taxon>Bacteria</taxon>
        <taxon>Bacillati</taxon>
        <taxon>Actinomycetota</taxon>
        <taxon>Actinomycetes</taxon>
        <taxon>Kitasatosporales</taxon>
        <taxon>Streptomycetaceae</taxon>
        <taxon>Streptomyces</taxon>
    </lineage>
</organism>
<sequence length="71" mass="8027">MVKAAQWLMIWAAFTVFMSIVTIFAGIYTGWWRTAVTAAPVVAVWYLFPRLRDRRARQATARKPGGEPTAP</sequence>
<name>A0ABP7JRG1_9ACTN</name>
<keyword evidence="1" id="KW-0472">Membrane</keyword>
<gene>
    <name evidence="2" type="ORF">GCM10022403_098980</name>
</gene>
<accession>A0ABP7JRG1</accession>
<dbReference type="Proteomes" id="UP001501009">
    <property type="component" value="Unassembled WGS sequence"/>
</dbReference>
<evidence type="ECO:0008006" key="4">
    <source>
        <dbReference type="Google" id="ProtNLM"/>
    </source>
</evidence>
<evidence type="ECO:0000313" key="2">
    <source>
        <dbReference type="EMBL" id="GAA3851747.1"/>
    </source>
</evidence>
<dbReference type="EMBL" id="BAABDE010000052">
    <property type="protein sequence ID" value="GAA3851747.1"/>
    <property type="molecule type" value="Genomic_DNA"/>
</dbReference>
<comment type="caution">
    <text evidence="2">The sequence shown here is derived from an EMBL/GenBank/DDBJ whole genome shotgun (WGS) entry which is preliminary data.</text>
</comment>
<keyword evidence="1" id="KW-0812">Transmembrane</keyword>
<reference evidence="3" key="1">
    <citation type="journal article" date="2019" name="Int. J. Syst. Evol. Microbiol.">
        <title>The Global Catalogue of Microorganisms (GCM) 10K type strain sequencing project: providing services to taxonomists for standard genome sequencing and annotation.</title>
        <authorList>
            <consortium name="The Broad Institute Genomics Platform"/>
            <consortium name="The Broad Institute Genome Sequencing Center for Infectious Disease"/>
            <person name="Wu L."/>
            <person name="Ma J."/>
        </authorList>
    </citation>
    <scope>NUCLEOTIDE SEQUENCE [LARGE SCALE GENOMIC DNA]</scope>
    <source>
        <strain evidence="3">JCM 17138</strain>
    </source>
</reference>
<keyword evidence="3" id="KW-1185">Reference proteome</keyword>
<evidence type="ECO:0000313" key="3">
    <source>
        <dbReference type="Proteomes" id="UP001501009"/>
    </source>
</evidence>
<feature type="transmembrane region" description="Helical" evidence="1">
    <location>
        <begin position="7"/>
        <end position="25"/>
    </location>
</feature>
<protein>
    <recommendedName>
        <fullName evidence="4">Integral membrane protein</fullName>
    </recommendedName>
</protein>